<dbReference type="Proteomes" id="UP000799755">
    <property type="component" value="Unassembled WGS sequence"/>
</dbReference>
<organism evidence="1 2">
    <name type="scientific">Lindgomyces ingoldianus</name>
    <dbReference type="NCBI Taxonomy" id="673940"/>
    <lineage>
        <taxon>Eukaryota</taxon>
        <taxon>Fungi</taxon>
        <taxon>Dikarya</taxon>
        <taxon>Ascomycota</taxon>
        <taxon>Pezizomycotina</taxon>
        <taxon>Dothideomycetes</taxon>
        <taxon>Pleosporomycetidae</taxon>
        <taxon>Pleosporales</taxon>
        <taxon>Lindgomycetaceae</taxon>
        <taxon>Lindgomyces</taxon>
    </lineage>
</organism>
<comment type="caution">
    <text evidence="1">The sequence shown here is derived from an EMBL/GenBank/DDBJ whole genome shotgun (WGS) entry which is preliminary data.</text>
</comment>
<sequence>MRKRPSVAKLPGVSRPYYLICQDPGRVLLKFNGSNIDCRNLGHRGAEKHRDLLSLFWKVASKAAAHCLLDLAAKRGKQYGCRNRIHKGPLKSLEKLDIHDVGHGVIRLAIISAFSRTFTGRFRSQGLIAIGVGYLIDDSTALAPCFCFQVVDERRFTVFAARERVIARAWRACRVLWTATIFVWATCALTVRRNPMMFSLGVASMEVPLEEGPILMDLAWNPRQGNLRYVQSSPLEVISESAVSMYIFLPGRFPYGIESMRRPLVVLGPPVSGLCHSVASPTLTQSPFKFIKASARNLTTKKKLIDITVESSRFIEDGTVLSDERVCARLEYLDRIAYQEYLPIRCPHLLSTADLCEVSSFAGNMYCSVLLILPMRQPPFQITVHGLFRPRSIYPHGLRRPTALTVILDQEQDNQADASSIQELNDACCHPGSFLFECRKGDNEIAPNYSRLSSFNNINVKRKFTPYSVSGLPDDPSCFVSGSVKNFISIILYLLTQANLKIGAKVRELGELVTDGMGFAIFYHAEDLMFTLCTQDGNKNLVLTPLSTKVSPFHHKFYAQYHFTVALKGLLHLSTATIWKWDLYVQEMEGTHNHEAITDPSNPRQTLLSRVAALIIVCINLAMISLYRGSMSQTIFDSLYRSYFHFSIFPPGAPGVSKISRSKMLLNNNASLKSFNQIGQRSFGAASSHQSSRGWPYALSRRLGSRNTAQVDPAATRANIHEWKVIDSVLAQGLEGSDFHGFNRNQEMLAKGSPIVMEVRAGSLTLPPFDAVRDKHTPFNPPLGVSCRVGSENVEGADYDSGFMKKDKNILILFKTALLIGLVQMLLLEVR</sequence>
<keyword evidence="2" id="KW-1185">Reference proteome</keyword>
<evidence type="ECO:0000313" key="1">
    <source>
        <dbReference type="EMBL" id="KAF2465159.1"/>
    </source>
</evidence>
<dbReference type="EMBL" id="MU003531">
    <property type="protein sequence ID" value="KAF2465159.1"/>
    <property type="molecule type" value="Genomic_DNA"/>
</dbReference>
<evidence type="ECO:0000313" key="2">
    <source>
        <dbReference type="Proteomes" id="UP000799755"/>
    </source>
</evidence>
<gene>
    <name evidence="1" type="ORF">BDR25DRAFT_360778</name>
</gene>
<accession>A0ACB6QE20</accession>
<name>A0ACB6QE20_9PLEO</name>
<protein>
    <submittedName>
        <fullName evidence="1">Uncharacterized protein</fullName>
    </submittedName>
</protein>
<reference evidence="1" key="1">
    <citation type="journal article" date="2020" name="Stud. Mycol.">
        <title>101 Dothideomycetes genomes: a test case for predicting lifestyles and emergence of pathogens.</title>
        <authorList>
            <person name="Haridas S."/>
            <person name="Albert R."/>
            <person name="Binder M."/>
            <person name="Bloem J."/>
            <person name="Labutti K."/>
            <person name="Salamov A."/>
            <person name="Andreopoulos B."/>
            <person name="Baker S."/>
            <person name="Barry K."/>
            <person name="Bills G."/>
            <person name="Bluhm B."/>
            <person name="Cannon C."/>
            <person name="Castanera R."/>
            <person name="Culley D."/>
            <person name="Daum C."/>
            <person name="Ezra D."/>
            <person name="Gonzalez J."/>
            <person name="Henrissat B."/>
            <person name="Kuo A."/>
            <person name="Liang C."/>
            <person name="Lipzen A."/>
            <person name="Lutzoni F."/>
            <person name="Magnuson J."/>
            <person name="Mondo S."/>
            <person name="Nolan M."/>
            <person name="Ohm R."/>
            <person name="Pangilinan J."/>
            <person name="Park H.-J."/>
            <person name="Ramirez L."/>
            <person name="Alfaro M."/>
            <person name="Sun H."/>
            <person name="Tritt A."/>
            <person name="Yoshinaga Y."/>
            <person name="Zwiers L.-H."/>
            <person name="Turgeon B."/>
            <person name="Goodwin S."/>
            <person name="Spatafora J."/>
            <person name="Crous P."/>
            <person name="Grigoriev I."/>
        </authorList>
    </citation>
    <scope>NUCLEOTIDE SEQUENCE</scope>
    <source>
        <strain evidence="1">ATCC 200398</strain>
    </source>
</reference>
<proteinExistence type="predicted"/>